<dbReference type="InterPro" id="IPR002110">
    <property type="entry name" value="Ankyrin_rpt"/>
</dbReference>
<protein>
    <submittedName>
        <fullName evidence="10">Protein ACCELERATED CELL DEATH like</fullName>
    </submittedName>
</protein>
<dbReference type="InParanoid" id="A0A2R6QWU8"/>
<evidence type="ECO:0000313" key="10">
    <source>
        <dbReference type="EMBL" id="PSS16226.1"/>
    </source>
</evidence>
<dbReference type="PANTHER" id="PTHR24186:SF46">
    <property type="entry name" value="PROTEIN ACCELERATED CELL DEATH 6-LIKE"/>
    <property type="match status" value="1"/>
</dbReference>
<feature type="transmembrane region" description="Helical" evidence="8">
    <location>
        <begin position="388"/>
        <end position="415"/>
    </location>
</feature>
<keyword evidence="2 8" id="KW-0812">Transmembrane</keyword>
<dbReference type="Pfam" id="PF00023">
    <property type="entry name" value="Ank"/>
    <property type="match status" value="1"/>
</dbReference>
<feature type="transmembrane region" description="Helical" evidence="8">
    <location>
        <begin position="456"/>
        <end position="477"/>
    </location>
</feature>
<feature type="transmembrane region" description="Helical" evidence="8">
    <location>
        <begin position="134"/>
        <end position="157"/>
    </location>
</feature>
<dbReference type="AlphaFoldDB" id="A0A2R6QWU8"/>
<evidence type="ECO:0000256" key="4">
    <source>
        <dbReference type="ARBA" id="ARBA00022989"/>
    </source>
</evidence>
<feature type="transmembrane region" description="Helical" evidence="8">
    <location>
        <begin position="422"/>
        <end position="450"/>
    </location>
</feature>
<evidence type="ECO:0000256" key="5">
    <source>
        <dbReference type="ARBA" id="ARBA00023043"/>
    </source>
</evidence>
<dbReference type="Proteomes" id="UP000241394">
    <property type="component" value="Chromosome LG12"/>
</dbReference>
<keyword evidence="3" id="KW-0677">Repeat</keyword>
<dbReference type="PROSITE" id="PS50297">
    <property type="entry name" value="ANK_REP_REGION"/>
    <property type="match status" value="3"/>
</dbReference>
<feature type="repeat" description="ANK" evidence="7">
    <location>
        <begin position="179"/>
        <end position="201"/>
    </location>
</feature>
<evidence type="ECO:0000259" key="9">
    <source>
        <dbReference type="Pfam" id="PF13962"/>
    </source>
</evidence>
<evidence type="ECO:0000256" key="6">
    <source>
        <dbReference type="ARBA" id="ARBA00023136"/>
    </source>
</evidence>
<dbReference type="PANTHER" id="PTHR24186">
    <property type="entry name" value="PROTEIN PHOSPHATASE 1 REGULATORY SUBUNIT"/>
    <property type="match status" value="1"/>
</dbReference>
<dbReference type="GO" id="GO:0005886">
    <property type="term" value="C:plasma membrane"/>
    <property type="evidence" value="ECO:0007669"/>
    <property type="project" value="TreeGrafter"/>
</dbReference>
<proteinExistence type="predicted"/>
<dbReference type="Pfam" id="PF12796">
    <property type="entry name" value="Ank_2"/>
    <property type="match status" value="2"/>
</dbReference>
<reference evidence="11" key="2">
    <citation type="journal article" date="2018" name="BMC Genomics">
        <title>A manually annotated Actinidia chinensis var. chinensis (kiwifruit) genome highlights the challenges associated with draft genomes and gene prediction in plants.</title>
        <authorList>
            <person name="Pilkington S.M."/>
            <person name="Crowhurst R."/>
            <person name="Hilario E."/>
            <person name="Nardozza S."/>
            <person name="Fraser L."/>
            <person name="Peng Y."/>
            <person name="Gunaseelan K."/>
            <person name="Simpson R."/>
            <person name="Tahir J."/>
            <person name="Deroles S.C."/>
            <person name="Templeton K."/>
            <person name="Luo Z."/>
            <person name="Davy M."/>
            <person name="Cheng C."/>
            <person name="McNeilage M."/>
            <person name="Scaglione D."/>
            <person name="Liu Y."/>
            <person name="Zhang Q."/>
            <person name="Datson P."/>
            <person name="De Silva N."/>
            <person name="Gardiner S.E."/>
            <person name="Bassett H."/>
            <person name="Chagne D."/>
            <person name="McCallum J."/>
            <person name="Dzierzon H."/>
            <person name="Deng C."/>
            <person name="Wang Y.Y."/>
            <person name="Barron L."/>
            <person name="Manako K."/>
            <person name="Bowen J."/>
            <person name="Foster T.M."/>
            <person name="Erridge Z.A."/>
            <person name="Tiffin H."/>
            <person name="Waite C.N."/>
            <person name="Davies K.M."/>
            <person name="Grierson E.P."/>
            <person name="Laing W.A."/>
            <person name="Kirk R."/>
            <person name="Chen X."/>
            <person name="Wood M."/>
            <person name="Montefiori M."/>
            <person name="Brummell D.A."/>
            <person name="Schwinn K.E."/>
            <person name="Catanach A."/>
            <person name="Fullerton C."/>
            <person name="Li D."/>
            <person name="Meiyalaghan S."/>
            <person name="Nieuwenhuizen N."/>
            <person name="Read N."/>
            <person name="Prakash R."/>
            <person name="Hunter D."/>
            <person name="Zhang H."/>
            <person name="McKenzie M."/>
            <person name="Knabel M."/>
            <person name="Harris A."/>
            <person name="Allan A.C."/>
            <person name="Gleave A."/>
            <person name="Chen A."/>
            <person name="Janssen B.J."/>
            <person name="Plunkett B."/>
            <person name="Ampomah-Dwamena C."/>
            <person name="Voogd C."/>
            <person name="Leif D."/>
            <person name="Lafferty D."/>
            <person name="Souleyre E.J.F."/>
            <person name="Varkonyi-Gasic E."/>
            <person name="Gambi F."/>
            <person name="Hanley J."/>
            <person name="Yao J.L."/>
            <person name="Cheung J."/>
            <person name="David K.M."/>
            <person name="Warren B."/>
            <person name="Marsh K."/>
            <person name="Snowden K.C."/>
            <person name="Lin-Wang K."/>
            <person name="Brian L."/>
            <person name="Martinez-Sanchez M."/>
            <person name="Wang M."/>
            <person name="Ileperuma N."/>
            <person name="Macnee N."/>
            <person name="Campin R."/>
            <person name="McAtee P."/>
            <person name="Drummond R.S.M."/>
            <person name="Espley R.V."/>
            <person name="Ireland H.S."/>
            <person name="Wu R."/>
            <person name="Atkinson R.G."/>
            <person name="Karunairetnam S."/>
            <person name="Bulley S."/>
            <person name="Chunkath S."/>
            <person name="Hanley Z."/>
            <person name="Storey R."/>
            <person name="Thrimawithana A.H."/>
            <person name="Thomson S."/>
            <person name="David C."/>
            <person name="Testolin R."/>
            <person name="Huang H."/>
            <person name="Hellens R.P."/>
            <person name="Schaffer R.J."/>
        </authorList>
    </citation>
    <scope>NUCLEOTIDE SEQUENCE [LARGE SCALE GENOMIC DNA]</scope>
    <source>
        <strain evidence="11">cv. Red5</strain>
    </source>
</reference>
<dbReference type="STRING" id="1590841.A0A2R6QWU8"/>
<evidence type="ECO:0000256" key="2">
    <source>
        <dbReference type="ARBA" id="ARBA00022692"/>
    </source>
</evidence>
<comment type="subcellular location">
    <subcellularLocation>
        <location evidence="1">Membrane</location>
        <topology evidence="1">Multi-pass membrane protein</topology>
    </subcellularLocation>
</comment>
<dbReference type="OMA" id="KTWIVRY"/>
<feature type="repeat" description="ANK" evidence="7">
    <location>
        <begin position="213"/>
        <end position="234"/>
    </location>
</feature>
<name>A0A2R6QWU8_ACTCC</name>
<keyword evidence="5 7" id="KW-0040">ANK repeat</keyword>
<dbReference type="SUPFAM" id="SSF48403">
    <property type="entry name" value="Ankyrin repeat"/>
    <property type="match status" value="2"/>
</dbReference>
<dbReference type="PROSITE" id="PS50088">
    <property type="entry name" value="ANK_REPEAT"/>
    <property type="match status" value="3"/>
</dbReference>
<keyword evidence="4 8" id="KW-1133">Transmembrane helix</keyword>
<evidence type="ECO:0000256" key="7">
    <source>
        <dbReference type="PROSITE-ProRule" id="PRU00023"/>
    </source>
</evidence>
<dbReference type="Gene3D" id="1.25.40.20">
    <property type="entry name" value="Ankyrin repeat-containing domain"/>
    <property type="match status" value="2"/>
</dbReference>
<dbReference type="InterPro" id="IPR036770">
    <property type="entry name" value="Ankyrin_rpt-contain_sf"/>
</dbReference>
<dbReference type="EMBL" id="NKQK01000012">
    <property type="protein sequence ID" value="PSS16226.1"/>
    <property type="molecule type" value="Genomic_DNA"/>
</dbReference>
<feature type="domain" description="PGG" evidence="9">
    <location>
        <begin position="340"/>
        <end position="449"/>
    </location>
</feature>
<evidence type="ECO:0000256" key="1">
    <source>
        <dbReference type="ARBA" id="ARBA00004141"/>
    </source>
</evidence>
<dbReference type="InterPro" id="IPR026961">
    <property type="entry name" value="PGG_dom"/>
</dbReference>
<dbReference type="Gramene" id="PSS16226">
    <property type="protein sequence ID" value="PSS16226"/>
    <property type="gene ID" value="CEY00_Acc13723"/>
</dbReference>
<keyword evidence="6 8" id="KW-0472">Membrane</keyword>
<evidence type="ECO:0000256" key="8">
    <source>
        <dbReference type="SAM" id="Phobius"/>
    </source>
</evidence>
<sequence length="506" mass="55861">MGLGLVGPSIGLPLLGFNGLDPTLTSSSIDIESRRNRGIEMLRMRNKGNDTVLHEAVRNHHLKVAEFLIKVDPELACSDDYTGESPLYLAARDGMVELVHRMLMASPSSSHSGSDGQTALHAAVLEGHCGNLTFSFLFVFLVTCIYRLFIIKLLFVFHLDVMEALLKAKPRLVKETDHHGRTPLYYAASSGDGTTVQRLLQFDTATAYLLDKDGQSPLHAAAFQGHMNVIKAIIYCCPDSGELLDVKSQNALHVAILGGKVKVVRYVLKTPELARLINQADNEGNTPLHLATMERKTWIVRYLLWDGRADPRAKNNIGQTAINIDPSTSKDEDANGKMQTYKEMGHTLLMVATLIATVTFAAAFTMPGGFNNDVGPNQGLALLQSRKYLKMFIMADSVAMSCSMAAACIIFWGAVIAKETYLYYFFSATVLTYIALQSTAMAFTSGLLAVMPHQPFIYILCYMVASFFHVSTCLFLFQLAQTFSLCEAFQFVGYCICKLNSRLINR</sequence>
<organism evidence="10 11">
    <name type="scientific">Actinidia chinensis var. chinensis</name>
    <name type="common">Chinese soft-hair kiwi</name>
    <dbReference type="NCBI Taxonomy" id="1590841"/>
    <lineage>
        <taxon>Eukaryota</taxon>
        <taxon>Viridiplantae</taxon>
        <taxon>Streptophyta</taxon>
        <taxon>Embryophyta</taxon>
        <taxon>Tracheophyta</taxon>
        <taxon>Spermatophyta</taxon>
        <taxon>Magnoliopsida</taxon>
        <taxon>eudicotyledons</taxon>
        <taxon>Gunneridae</taxon>
        <taxon>Pentapetalae</taxon>
        <taxon>asterids</taxon>
        <taxon>Ericales</taxon>
        <taxon>Actinidiaceae</taxon>
        <taxon>Actinidia</taxon>
    </lineage>
</organism>
<dbReference type="SMART" id="SM00248">
    <property type="entry name" value="ANK"/>
    <property type="match status" value="7"/>
</dbReference>
<dbReference type="OrthoDB" id="303876at2759"/>
<dbReference type="Pfam" id="PF13962">
    <property type="entry name" value="PGG"/>
    <property type="match status" value="1"/>
</dbReference>
<evidence type="ECO:0000256" key="3">
    <source>
        <dbReference type="ARBA" id="ARBA00022737"/>
    </source>
</evidence>
<gene>
    <name evidence="10" type="ORF">CEY00_Acc13723</name>
</gene>
<evidence type="ECO:0000313" key="11">
    <source>
        <dbReference type="Proteomes" id="UP000241394"/>
    </source>
</evidence>
<accession>A0A2R6QWU8</accession>
<keyword evidence="11" id="KW-1185">Reference proteome</keyword>
<reference evidence="10 11" key="1">
    <citation type="submission" date="2017-07" db="EMBL/GenBank/DDBJ databases">
        <title>An improved, manually edited Actinidia chinensis var. chinensis (kiwifruit) genome highlights the challenges associated with draft genomes and gene prediction in plants.</title>
        <authorList>
            <person name="Pilkington S."/>
            <person name="Crowhurst R."/>
            <person name="Hilario E."/>
            <person name="Nardozza S."/>
            <person name="Fraser L."/>
            <person name="Peng Y."/>
            <person name="Gunaseelan K."/>
            <person name="Simpson R."/>
            <person name="Tahir J."/>
            <person name="Deroles S."/>
            <person name="Templeton K."/>
            <person name="Luo Z."/>
            <person name="Davy M."/>
            <person name="Cheng C."/>
            <person name="Mcneilage M."/>
            <person name="Scaglione D."/>
            <person name="Liu Y."/>
            <person name="Zhang Q."/>
            <person name="Datson P."/>
            <person name="De Silva N."/>
            <person name="Gardiner S."/>
            <person name="Bassett H."/>
            <person name="Chagne D."/>
            <person name="Mccallum J."/>
            <person name="Dzierzon H."/>
            <person name="Deng C."/>
            <person name="Wang Y.-Y."/>
            <person name="Barron N."/>
            <person name="Manako K."/>
            <person name="Bowen J."/>
            <person name="Foster T."/>
            <person name="Erridge Z."/>
            <person name="Tiffin H."/>
            <person name="Waite C."/>
            <person name="Davies K."/>
            <person name="Grierson E."/>
            <person name="Laing W."/>
            <person name="Kirk R."/>
            <person name="Chen X."/>
            <person name="Wood M."/>
            <person name="Montefiori M."/>
            <person name="Brummell D."/>
            <person name="Schwinn K."/>
            <person name="Catanach A."/>
            <person name="Fullerton C."/>
            <person name="Li D."/>
            <person name="Meiyalaghan S."/>
            <person name="Nieuwenhuizen N."/>
            <person name="Read N."/>
            <person name="Prakash R."/>
            <person name="Hunter D."/>
            <person name="Zhang H."/>
            <person name="Mckenzie M."/>
            <person name="Knabel M."/>
            <person name="Harris A."/>
            <person name="Allan A."/>
            <person name="Chen A."/>
            <person name="Janssen B."/>
            <person name="Plunkett B."/>
            <person name="Dwamena C."/>
            <person name="Voogd C."/>
            <person name="Leif D."/>
            <person name="Lafferty D."/>
            <person name="Souleyre E."/>
            <person name="Varkonyi-Gasic E."/>
            <person name="Gambi F."/>
            <person name="Hanley J."/>
            <person name="Yao J.-L."/>
            <person name="Cheung J."/>
            <person name="David K."/>
            <person name="Warren B."/>
            <person name="Marsh K."/>
            <person name="Snowden K."/>
            <person name="Lin-Wang K."/>
            <person name="Brian L."/>
            <person name="Martinez-Sanchez M."/>
            <person name="Wang M."/>
            <person name="Ileperuma N."/>
            <person name="Macnee N."/>
            <person name="Campin R."/>
            <person name="Mcatee P."/>
            <person name="Drummond R."/>
            <person name="Espley R."/>
            <person name="Ireland H."/>
            <person name="Wu R."/>
            <person name="Atkinson R."/>
            <person name="Karunairetnam S."/>
            <person name="Bulley S."/>
            <person name="Chunkath S."/>
            <person name="Hanley Z."/>
            <person name="Storey R."/>
            <person name="Thrimawithana A."/>
            <person name="Thomson S."/>
            <person name="David C."/>
            <person name="Testolin R."/>
        </authorList>
    </citation>
    <scope>NUCLEOTIDE SEQUENCE [LARGE SCALE GENOMIC DNA]</scope>
    <source>
        <strain evidence="11">cv. Red5</strain>
        <tissue evidence="10">Young leaf</tissue>
    </source>
</reference>
<feature type="repeat" description="ANK" evidence="7">
    <location>
        <begin position="283"/>
        <end position="307"/>
    </location>
</feature>
<comment type="caution">
    <text evidence="10">The sequence shown here is derived from an EMBL/GenBank/DDBJ whole genome shotgun (WGS) entry which is preliminary data.</text>
</comment>
<feature type="transmembrane region" description="Helical" evidence="8">
    <location>
        <begin position="347"/>
        <end position="368"/>
    </location>
</feature>